<dbReference type="Proteomes" id="UP000675920">
    <property type="component" value="Unplaced"/>
</dbReference>
<organism evidence="11 12">
    <name type="scientific">Derxia gummosa DSM 723</name>
    <dbReference type="NCBI Taxonomy" id="1121388"/>
    <lineage>
        <taxon>Bacteria</taxon>
        <taxon>Pseudomonadati</taxon>
        <taxon>Pseudomonadota</taxon>
        <taxon>Betaproteobacteria</taxon>
        <taxon>Burkholderiales</taxon>
        <taxon>Alcaligenaceae</taxon>
        <taxon>Derxia</taxon>
    </lineage>
</organism>
<evidence type="ECO:0000256" key="9">
    <source>
        <dbReference type="ARBA" id="ARBA00029599"/>
    </source>
</evidence>
<comment type="subcellular location">
    <subcellularLocation>
        <location evidence="1">Cytoplasm</location>
    </subcellularLocation>
</comment>
<reference evidence="12" key="1">
    <citation type="submission" date="2025-08" db="UniProtKB">
        <authorList>
            <consortium name="RefSeq"/>
        </authorList>
    </citation>
    <scope>IDENTIFICATION</scope>
</reference>
<proteinExistence type="inferred from homology"/>
<protein>
    <recommendedName>
        <fullName evidence="3">Protein phosphatase CheZ</fullName>
    </recommendedName>
    <alternativeName>
        <fullName evidence="9">Chemotaxis protein CheZ</fullName>
    </alternativeName>
</protein>
<evidence type="ECO:0000256" key="2">
    <source>
        <dbReference type="ARBA" id="ARBA00005908"/>
    </source>
</evidence>
<evidence type="ECO:0000256" key="7">
    <source>
        <dbReference type="ARBA" id="ARBA00022801"/>
    </source>
</evidence>
<evidence type="ECO:0000256" key="1">
    <source>
        <dbReference type="ARBA" id="ARBA00004496"/>
    </source>
</evidence>
<name>A0A8B6XAR8_9BURK</name>
<accession>A0A8B6XAR8</accession>
<dbReference type="Pfam" id="PF04344">
    <property type="entry name" value="CheZ"/>
    <property type="match status" value="1"/>
</dbReference>
<keyword evidence="7" id="KW-0378">Hydrolase</keyword>
<dbReference type="InterPro" id="IPR050992">
    <property type="entry name" value="CheZ_family_phosphatases"/>
</dbReference>
<dbReference type="GO" id="GO:0009288">
    <property type="term" value="C:bacterial-type flagellum"/>
    <property type="evidence" value="ECO:0007669"/>
    <property type="project" value="InterPro"/>
</dbReference>
<dbReference type="Gene3D" id="1.10.287.500">
    <property type="entry name" value="Helix hairpin bin"/>
    <property type="match status" value="1"/>
</dbReference>
<dbReference type="OrthoDB" id="9773007at2"/>
<dbReference type="GO" id="GO:0006935">
    <property type="term" value="P:chemotaxis"/>
    <property type="evidence" value="ECO:0007669"/>
    <property type="project" value="UniProtKB-KW"/>
</dbReference>
<feature type="compositionally biased region" description="Low complexity" evidence="10">
    <location>
        <begin position="31"/>
        <end position="41"/>
    </location>
</feature>
<dbReference type="GO" id="GO:0004721">
    <property type="term" value="F:phosphoprotein phosphatase activity"/>
    <property type="evidence" value="ECO:0007669"/>
    <property type="project" value="UniProtKB-KW"/>
</dbReference>
<dbReference type="AlphaFoldDB" id="A0A8B6XAR8"/>
<dbReference type="SUPFAM" id="SSF75708">
    <property type="entry name" value="Chemotaxis phosphatase CheZ"/>
    <property type="match status" value="1"/>
</dbReference>
<keyword evidence="6" id="KW-0283">Flagellar rotation</keyword>
<comment type="similarity">
    <text evidence="2">Belongs to the CheZ family.</text>
</comment>
<dbReference type="GO" id="GO:0050920">
    <property type="term" value="P:regulation of chemotaxis"/>
    <property type="evidence" value="ECO:0007669"/>
    <property type="project" value="InterPro"/>
</dbReference>
<evidence type="ECO:0000256" key="3">
    <source>
        <dbReference type="ARBA" id="ARBA00018484"/>
    </source>
</evidence>
<evidence type="ECO:0000313" key="11">
    <source>
        <dbReference type="Proteomes" id="UP000675920"/>
    </source>
</evidence>
<sequence>MSPNDVDIDSLFDAVASGEITVEPGTAEVPAAAAAESVPASDGGGASDDPGNYDVFVRVGQLTRKLHDALRELGYDQNIETAVGALPDARARLSYIADLTGKAADRVLSAVDEGMAAEEQIGERANDIANKLGSMQVPSLRAEAHEFALAVQAHSEVSRQRLTEIMMAQDFHDLTGQMIKKIADLAHSIESQLVQLLLDTTPPDQRAKAKTEFLEGPVVDKSRTDVAHGQEDVDSLLDSLGF</sequence>
<evidence type="ECO:0000256" key="6">
    <source>
        <dbReference type="ARBA" id="ARBA00022779"/>
    </source>
</evidence>
<keyword evidence="11" id="KW-1185">Reference proteome</keyword>
<dbReference type="GO" id="GO:0005737">
    <property type="term" value="C:cytoplasm"/>
    <property type="evidence" value="ECO:0007669"/>
    <property type="project" value="UniProtKB-SubCell"/>
</dbReference>
<dbReference type="GO" id="GO:0097588">
    <property type="term" value="P:archaeal or bacterial-type flagellum-dependent cell motility"/>
    <property type="evidence" value="ECO:0007669"/>
    <property type="project" value="UniProtKB-KW"/>
</dbReference>
<dbReference type="PANTHER" id="PTHR43693">
    <property type="entry name" value="PROTEIN PHOSPHATASE CHEZ"/>
    <property type="match status" value="1"/>
</dbReference>
<feature type="region of interest" description="Disordered" evidence="10">
    <location>
        <begin position="31"/>
        <end position="50"/>
    </location>
</feature>
<evidence type="ECO:0000256" key="10">
    <source>
        <dbReference type="SAM" id="MobiDB-lite"/>
    </source>
</evidence>
<dbReference type="PANTHER" id="PTHR43693:SF1">
    <property type="entry name" value="PROTEIN PHOSPHATASE CHEZ"/>
    <property type="match status" value="1"/>
</dbReference>
<evidence type="ECO:0000256" key="4">
    <source>
        <dbReference type="ARBA" id="ARBA00022490"/>
    </source>
</evidence>
<keyword evidence="5" id="KW-0145">Chemotaxis</keyword>
<evidence type="ECO:0000313" key="12">
    <source>
        <dbReference type="RefSeq" id="WP_051379042.1"/>
    </source>
</evidence>
<dbReference type="RefSeq" id="WP_051379042.1">
    <property type="nucleotide sequence ID" value="NZ_KI519499.1"/>
</dbReference>
<dbReference type="InterPro" id="IPR007439">
    <property type="entry name" value="Chemotax_Pase_CheZ"/>
</dbReference>
<evidence type="ECO:0000256" key="8">
    <source>
        <dbReference type="ARBA" id="ARBA00022912"/>
    </source>
</evidence>
<keyword evidence="4" id="KW-0963">Cytoplasm</keyword>
<keyword evidence="8" id="KW-0904">Protein phosphatase</keyword>
<evidence type="ECO:0000256" key="5">
    <source>
        <dbReference type="ARBA" id="ARBA00022500"/>
    </source>
</evidence>